<reference evidence="2" key="1">
    <citation type="submission" date="2015-02" db="EMBL/GenBank/DDBJ databases">
        <authorList>
            <person name="Chooi Y.-H."/>
        </authorList>
    </citation>
    <scope>NUCLEOTIDE SEQUENCE [LARGE SCALE GENOMIC DNA]</scope>
    <source>
        <strain evidence="2">strain Y</strain>
    </source>
</reference>
<evidence type="ECO:0000313" key="2">
    <source>
        <dbReference type="Proteomes" id="UP000033187"/>
    </source>
</evidence>
<organism evidence="1 2">
    <name type="scientific">Candidatus Filomicrobium marinum</name>
    <dbReference type="NCBI Taxonomy" id="1608628"/>
    <lineage>
        <taxon>Bacteria</taxon>
        <taxon>Pseudomonadati</taxon>
        <taxon>Pseudomonadota</taxon>
        <taxon>Alphaproteobacteria</taxon>
        <taxon>Hyphomicrobiales</taxon>
        <taxon>Hyphomicrobiaceae</taxon>
        <taxon>Filomicrobium</taxon>
    </lineage>
</organism>
<dbReference type="KEGG" id="fil:BN1229_v1_0601"/>
<accession>A0A0D6JB01</accession>
<protein>
    <submittedName>
        <fullName evidence="1">Uncharacterized protein</fullName>
    </submittedName>
</protein>
<gene>
    <name evidence="1" type="ORF">YBN1229_v1_0602</name>
</gene>
<dbReference type="AlphaFoldDB" id="A0A0D6JB01"/>
<dbReference type="EMBL" id="LN829119">
    <property type="protein sequence ID" value="CPR16006.1"/>
    <property type="molecule type" value="Genomic_DNA"/>
</dbReference>
<name>A0A0D6JB01_9HYPH</name>
<dbReference type="Proteomes" id="UP000033187">
    <property type="component" value="Chromosome 1"/>
</dbReference>
<sequence>MPQLFMVKYLSAKSLSAVTILQQNKFCTIFSGAVW</sequence>
<dbReference type="KEGG" id="fiy:BN1229_v1_0602"/>
<proteinExistence type="predicted"/>
<keyword evidence="2" id="KW-1185">Reference proteome</keyword>
<evidence type="ECO:0000313" key="1">
    <source>
        <dbReference type="EMBL" id="CPR16006.1"/>
    </source>
</evidence>